<keyword evidence="2" id="KW-1185">Reference proteome</keyword>
<name>A0A1Q2HUD2_9CORY</name>
<evidence type="ECO:0000313" key="1">
    <source>
        <dbReference type="EMBL" id="AQQ14442.1"/>
    </source>
</evidence>
<dbReference type="OrthoDB" id="4415348at2"/>
<gene>
    <name evidence="1" type="ORF">CGLAU_02285</name>
</gene>
<reference evidence="1 2" key="1">
    <citation type="submission" date="2016-12" db="EMBL/GenBank/DDBJ databases">
        <authorList>
            <person name="Song W.-J."/>
            <person name="Kurnit D.M."/>
        </authorList>
    </citation>
    <scope>NUCLEOTIDE SEQUENCE [LARGE SCALE GENOMIC DNA]</scope>
    <source>
        <strain evidence="1 2">DSM 30827</strain>
    </source>
</reference>
<accession>A0A1Q2HUD2</accession>
<organism evidence="1 2">
    <name type="scientific">Corynebacterium glaucum</name>
    <dbReference type="NCBI Taxonomy" id="187491"/>
    <lineage>
        <taxon>Bacteria</taxon>
        <taxon>Bacillati</taxon>
        <taxon>Actinomycetota</taxon>
        <taxon>Actinomycetes</taxon>
        <taxon>Mycobacteriales</taxon>
        <taxon>Corynebacteriaceae</taxon>
        <taxon>Corynebacterium</taxon>
    </lineage>
</organism>
<protein>
    <submittedName>
        <fullName evidence="1">Uncharacterized protein</fullName>
    </submittedName>
</protein>
<dbReference type="RefSeq" id="WP_095659288.1">
    <property type="nucleotide sequence ID" value="NZ_BAAAKB010000007.1"/>
</dbReference>
<dbReference type="KEGG" id="cgv:CGLAU_02285"/>
<sequence length="149" mass="16980">MDARNDRERFGFMVNPDLTYRRLIFDLDHANQFLGPVVRENVRVAFVGQDDIFEALFSPQARENRAQPNPVASMARNTAATENPNFLQDPGSAISGPVIFLGRDGHSIDDEIVEQVKQAIRAVRNHREDNEEEFRLWENAVLNMGTPQE</sequence>
<evidence type="ECO:0000313" key="2">
    <source>
        <dbReference type="Proteomes" id="UP000217209"/>
    </source>
</evidence>
<proteinExistence type="predicted"/>
<dbReference type="Proteomes" id="UP000217209">
    <property type="component" value="Chromosome"/>
</dbReference>
<dbReference type="EMBL" id="CP019688">
    <property type="protein sequence ID" value="AQQ14442.1"/>
    <property type="molecule type" value="Genomic_DNA"/>
</dbReference>
<dbReference type="AlphaFoldDB" id="A0A1Q2HUD2"/>